<dbReference type="PANTHER" id="PTHR24241:SF59">
    <property type="entry name" value="ADIPOKINETIC HORMONE RECEPTOR, ISOFORM C"/>
    <property type="match status" value="1"/>
</dbReference>
<keyword evidence="6" id="KW-0675">Receptor</keyword>
<feature type="domain" description="G-protein coupled receptors family 1 profile" evidence="8">
    <location>
        <begin position="16"/>
        <end position="225"/>
    </location>
</feature>
<keyword evidence="2" id="KW-1003">Cell membrane</keyword>
<dbReference type="Gene3D" id="1.20.1070.10">
    <property type="entry name" value="Rhodopsin 7-helix transmembrane proteins"/>
    <property type="match status" value="1"/>
</dbReference>
<dbReference type="GO" id="GO:0005886">
    <property type="term" value="C:plasma membrane"/>
    <property type="evidence" value="ECO:0007669"/>
    <property type="project" value="UniProtKB-SubCell"/>
</dbReference>
<evidence type="ECO:0000256" key="5">
    <source>
        <dbReference type="ARBA" id="ARBA00023136"/>
    </source>
</evidence>
<dbReference type="Proteomes" id="UP000274756">
    <property type="component" value="Unassembled WGS sequence"/>
</dbReference>
<dbReference type="WBParaSite" id="DME_0000553001-mRNA-1">
    <property type="protein sequence ID" value="DME_0000553001-mRNA-1"/>
    <property type="gene ID" value="DME_0000553001"/>
</dbReference>
<evidence type="ECO:0000313" key="9">
    <source>
        <dbReference type="EMBL" id="VDN59298.1"/>
    </source>
</evidence>
<dbReference type="EMBL" id="UYYG01001179">
    <property type="protein sequence ID" value="VDN59298.1"/>
    <property type="molecule type" value="Genomic_DNA"/>
</dbReference>
<evidence type="ECO:0000313" key="11">
    <source>
        <dbReference type="Proteomes" id="UP000274756"/>
    </source>
</evidence>
<proteinExistence type="predicted"/>
<name>A0A0N4UDV4_DRAME</name>
<evidence type="ECO:0000313" key="12">
    <source>
        <dbReference type="WBParaSite" id="DME_0000553001-mRNA-1"/>
    </source>
</evidence>
<dbReference type="AlphaFoldDB" id="A0A0N4UDV4"/>
<evidence type="ECO:0000259" key="8">
    <source>
        <dbReference type="PROSITE" id="PS50262"/>
    </source>
</evidence>
<reference evidence="9 11" key="2">
    <citation type="submission" date="2018-11" db="EMBL/GenBank/DDBJ databases">
        <authorList>
            <consortium name="Pathogen Informatics"/>
        </authorList>
    </citation>
    <scope>NUCLEOTIDE SEQUENCE [LARGE SCALE GENOMIC DNA]</scope>
</reference>
<evidence type="ECO:0000313" key="10">
    <source>
        <dbReference type="Proteomes" id="UP000038040"/>
    </source>
</evidence>
<feature type="transmembrane region" description="Helical" evidence="7">
    <location>
        <begin position="129"/>
        <end position="149"/>
    </location>
</feature>
<evidence type="ECO:0000256" key="2">
    <source>
        <dbReference type="ARBA" id="ARBA00022475"/>
    </source>
</evidence>
<keyword evidence="4 7" id="KW-1133">Transmembrane helix</keyword>
<keyword evidence="11" id="KW-1185">Reference proteome</keyword>
<dbReference type="InterPro" id="IPR017452">
    <property type="entry name" value="GPCR_Rhodpsn_7TM"/>
</dbReference>
<reference evidence="12" key="1">
    <citation type="submission" date="2017-02" db="UniProtKB">
        <authorList>
            <consortium name="WormBaseParasite"/>
        </authorList>
    </citation>
    <scope>IDENTIFICATION</scope>
</reference>
<feature type="transmembrane region" description="Helical" evidence="7">
    <location>
        <begin position="85"/>
        <end position="109"/>
    </location>
</feature>
<sequence>MDEPPEPIASDYVELGTLIVLFLIGGPINLVAYTQIAERPSTTRLDILKRHLNYSDLLVLFVYVPSRACWLLTYDWRGGDFLCKLIKFFHTFSFQISSNVIVCIALDRLLSIISPNHRSPEKAQRRTKIMLITAWITAFFISTPQFAVWKTFLAFEHLNWSQCMQIWEIIRVEQSSLNNTIINSGQLMDEENIYVIIHMMLIFWVPATIVLVPTTLFFALYFYNF</sequence>
<feature type="transmembrane region" description="Helical" evidence="7">
    <location>
        <begin position="54"/>
        <end position="73"/>
    </location>
</feature>
<dbReference type="PROSITE" id="PS50262">
    <property type="entry name" value="G_PROTEIN_RECEP_F1_2"/>
    <property type="match status" value="1"/>
</dbReference>
<keyword evidence="5 7" id="KW-0472">Membrane</keyword>
<gene>
    <name evidence="9" type="ORF">DME_LOCUS9271</name>
</gene>
<evidence type="ECO:0000256" key="7">
    <source>
        <dbReference type="SAM" id="Phobius"/>
    </source>
</evidence>
<dbReference type="Proteomes" id="UP000038040">
    <property type="component" value="Unplaced"/>
</dbReference>
<organism evidence="10 12">
    <name type="scientific">Dracunculus medinensis</name>
    <name type="common">Guinea worm</name>
    <dbReference type="NCBI Taxonomy" id="318479"/>
    <lineage>
        <taxon>Eukaryota</taxon>
        <taxon>Metazoa</taxon>
        <taxon>Ecdysozoa</taxon>
        <taxon>Nematoda</taxon>
        <taxon>Chromadorea</taxon>
        <taxon>Rhabditida</taxon>
        <taxon>Spirurina</taxon>
        <taxon>Dracunculoidea</taxon>
        <taxon>Dracunculidae</taxon>
        <taxon>Dracunculus</taxon>
    </lineage>
</organism>
<evidence type="ECO:0000256" key="1">
    <source>
        <dbReference type="ARBA" id="ARBA00004651"/>
    </source>
</evidence>
<dbReference type="OrthoDB" id="6435638at2759"/>
<dbReference type="GO" id="GO:0032870">
    <property type="term" value="P:cellular response to hormone stimulus"/>
    <property type="evidence" value="ECO:0007669"/>
    <property type="project" value="TreeGrafter"/>
</dbReference>
<dbReference type="GO" id="GO:0004930">
    <property type="term" value="F:G protein-coupled receptor activity"/>
    <property type="evidence" value="ECO:0007669"/>
    <property type="project" value="InterPro"/>
</dbReference>
<dbReference type="SUPFAM" id="SSF81321">
    <property type="entry name" value="Family A G protein-coupled receptor-like"/>
    <property type="match status" value="1"/>
</dbReference>
<protein>
    <submittedName>
        <fullName evidence="12">G_PROTEIN_RECEP_F1_2 domain-containing protein</fullName>
    </submittedName>
</protein>
<evidence type="ECO:0000256" key="6">
    <source>
        <dbReference type="ARBA" id="ARBA00023170"/>
    </source>
</evidence>
<dbReference type="PRINTS" id="PR00237">
    <property type="entry name" value="GPCRRHODOPSN"/>
</dbReference>
<dbReference type="InterPro" id="IPR000276">
    <property type="entry name" value="GPCR_Rhodpsn"/>
</dbReference>
<dbReference type="Pfam" id="PF00001">
    <property type="entry name" value="7tm_1"/>
    <property type="match status" value="1"/>
</dbReference>
<keyword evidence="3 7" id="KW-0812">Transmembrane</keyword>
<feature type="transmembrane region" description="Helical" evidence="7">
    <location>
        <begin position="12"/>
        <end position="33"/>
    </location>
</feature>
<dbReference type="PANTHER" id="PTHR24241">
    <property type="entry name" value="NEUROPEPTIDE RECEPTOR-RELATED G-PROTEIN COUPLED RECEPTOR"/>
    <property type="match status" value="1"/>
</dbReference>
<dbReference type="GO" id="GO:0042277">
    <property type="term" value="F:peptide binding"/>
    <property type="evidence" value="ECO:0007669"/>
    <property type="project" value="TreeGrafter"/>
</dbReference>
<accession>A0A0N4UDV4</accession>
<comment type="subcellular location">
    <subcellularLocation>
        <location evidence="1">Cell membrane</location>
        <topology evidence="1">Multi-pass membrane protein</topology>
    </subcellularLocation>
</comment>
<evidence type="ECO:0000256" key="4">
    <source>
        <dbReference type="ARBA" id="ARBA00022989"/>
    </source>
</evidence>
<evidence type="ECO:0000256" key="3">
    <source>
        <dbReference type="ARBA" id="ARBA00022692"/>
    </source>
</evidence>
<feature type="transmembrane region" description="Helical" evidence="7">
    <location>
        <begin position="193"/>
        <end position="223"/>
    </location>
</feature>
<dbReference type="STRING" id="318479.A0A0N4UDV4"/>